<dbReference type="EMBL" id="LBMM01000723">
    <property type="protein sequence ID" value="KMQ97628.1"/>
    <property type="molecule type" value="Genomic_DNA"/>
</dbReference>
<dbReference type="Proteomes" id="UP000036403">
    <property type="component" value="Unassembled WGS sequence"/>
</dbReference>
<sequence length="508" mass="57608">MEDPYRVANVSNVRRPANAKRNILSNTSYGLACTKDAEYKCSVKYSEASLQEKNYLQRSVSADNVVIHSRGYKPSDRHDPVKRNFLENLTSKILHFGMDKLPLKCVMNPCGKVLDIQGIQALGEEVNIASVPKNPEKLFDIVRDLNNQRGRGAEIFAKRRKRSEKWVVDQEQPQTPNTPTTPKTPTYPEKLQRFDNKYGDNVIGNKQQSQMQNDNEENEYTPVPVKQLIQEFEKTCRPILQYKQISPKIIPIVQQCPLDNDIARFFETRNPAKYDNGEEEYARARGNYEGSAQLQSRYNGRLYDPRGSYERKLQPQCNGQLCSARENYEGSAKPMQSRCNGYVSTDESEYTTDDTDSEEEIGYPNVAGSMDRGNSAPLLNRCDSSEYSFAFEDEYSGTRGHSTASQELEGLYANGIDPRFVNTEAEMPPEAKSLMLSMVTSQEGILETKRHLRSTPVLDNLLGTATPECKLSDVNPELGKLTRMRFCNPDIIAIATKYAKRSLTHILR</sequence>
<dbReference type="PaxDb" id="67767-A0A0J7L511"/>
<comment type="caution">
    <text evidence="2">The sequence shown here is derived from an EMBL/GenBank/DDBJ whole genome shotgun (WGS) entry which is preliminary data.</text>
</comment>
<feature type="compositionally biased region" description="Low complexity" evidence="1">
    <location>
        <begin position="173"/>
        <end position="188"/>
    </location>
</feature>
<accession>A0A0J7L511</accession>
<evidence type="ECO:0000313" key="3">
    <source>
        <dbReference type="Proteomes" id="UP000036403"/>
    </source>
</evidence>
<dbReference type="OrthoDB" id="300641at2759"/>
<organism evidence="2 3">
    <name type="scientific">Lasius niger</name>
    <name type="common">Black garden ant</name>
    <dbReference type="NCBI Taxonomy" id="67767"/>
    <lineage>
        <taxon>Eukaryota</taxon>
        <taxon>Metazoa</taxon>
        <taxon>Ecdysozoa</taxon>
        <taxon>Arthropoda</taxon>
        <taxon>Hexapoda</taxon>
        <taxon>Insecta</taxon>
        <taxon>Pterygota</taxon>
        <taxon>Neoptera</taxon>
        <taxon>Endopterygota</taxon>
        <taxon>Hymenoptera</taxon>
        <taxon>Apocrita</taxon>
        <taxon>Aculeata</taxon>
        <taxon>Formicoidea</taxon>
        <taxon>Formicidae</taxon>
        <taxon>Formicinae</taxon>
        <taxon>Lasius</taxon>
        <taxon>Lasius</taxon>
    </lineage>
</organism>
<gene>
    <name evidence="2" type="ORF">RF55_2030</name>
</gene>
<keyword evidence="3" id="KW-1185">Reference proteome</keyword>
<protein>
    <submittedName>
        <fullName evidence="2">Uncharacterized protein</fullName>
    </submittedName>
</protein>
<dbReference type="STRING" id="67767.A0A0J7L511"/>
<feature type="region of interest" description="Disordered" evidence="1">
    <location>
        <begin position="164"/>
        <end position="189"/>
    </location>
</feature>
<evidence type="ECO:0000256" key="1">
    <source>
        <dbReference type="SAM" id="MobiDB-lite"/>
    </source>
</evidence>
<reference evidence="2 3" key="1">
    <citation type="submission" date="2015-04" db="EMBL/GenBank/DDBJ databases">
        <title>Lasius niger genome sequencing.</title>
        <authorList>
            <person name="Konorov E.A."/>
            <person name="Nikitin M.A."/>
            <person name="Kirill M.V."/>
            <person name="Chang P."/>
        </authorList>
    </citation>
    <scope>NUCLEOTIDE SEQUENCE [LARGE SCALE GENOMIC DNA]</scope>
    <source>
        <tissue evidence="2">Whole</tissue>
    </source>
</reference>
<proteinExistence type="predicted"/>
<dbReference type="AlphaFoldDB" id="A0A0J7L511"/>
<name>A0A0J7L511_LASNI</name>
<evidence type="ECO:0000313" key="2">
    <source>
        <dbReference type="EMBL" id="KMQ97628.1"/>
    </source>
</evidence>